<feature type="transmembrane region" description="Helical" evidence="1">
    <location>
        <begin position="29"/>
        <end position="45"/>
    </location>
</feature>
<dbReference type="OMA" id="QTMHGDD"/>
<proteinExistence type="predicted"/>
<name>A0A336MM60_CULSO</name>
<dbReference type="EMBL" id="UFQT01001718">
    <property type="protein sequence ID" value="SSX31514.1"/>
    <property type="molecule type" value="Genomic_DNA"/>
</dbReference>
<dbReference type="AlphaFoldDB" id="A0A336MM60"/>
<dbReference type="Pfam" id="PF09786">
    <property type="entry name" value="CytochromB561_N"/>
    <property type="match status" value="1"/>
</dbReference>
<evidence type="ECO:0000313" key="2">
    <source>
        <dbReference type="EMBL" id="SSX31514.1"/>
    </source>
</evidence>
<dbReference type="InterPro" id="IPR019176">
    <property type="entry name" value="Cytochrome_B561-rel"/>
</dbReference>
<reference evidence="2" key="1">
    <citation type="submission" date="2018-07" db="EMBL/GenBank/DDBJ databases">
        <authorList>
            <person name="Quirk P.G."/>
            <person name="Krulwich T.A."/>
        </authorList>
    </citation>
    <scope>NUCLEOTIDE SEQUENCE</scope>
</reference>
<dbReference type="VEuPathDB" id="VectorBase:CSON003763"/>
<dbReference type="PANTHER" id="PTHR21780:SF0">
    <property type="entry name" value="TRANSMEMBRANE PROTEIN 209"/>
    <property type="match status" value="1"/>
</dbReference>
<keyword evidence="1" id="KW-1133">Transmembrane helix</keyword>
<sequence length="545" mass="61904">MDKSVTSPNRTLLNQSLTRQVTNNHKRNCVIFGSINAVLLSIIWFDISQKCPYSFSYWYYCEYAAAGILSLSLLYYILSYMYHRYFVSPLKVTEDQRKLLRLDENDGTFVISPTKSPNPNVTFDKTSAPINVSTLSWQSYNEGTPTGVSSASWTYNNNMTSQSFDSPSFNLMNISADVSFNQSLPSGVLFRNYNHQSEMITDAKEIKKYLKETNEAVAKNANILSSPDQSMGQTNQSFSSFWNNYRLDDLSALLKTSLYQLSPSTSGTSKQNLKEDHSSSVLSKGLDAGNSEVLKKIPSEKLSAYVANLRLWMSDTILNRIVKEFDHINETLKSRGFSDIQIGAVGFERLKKTAENHQLVSLHVPTLPMIIPFLEMSTNQEYLVNRIRDLAHGKCISDYRWNSGNSYRGTSWDDHMPTDAAILFHLFCTYLDGQLMPLPDRSRPFYGQYVIEIDGNKKSQAEILSDVKNKTKCAILCMNPMKPKLNFISDEKIHTCAHDRNNLFYVIIQFLLFMKTRNESLLEGISLGKRGINIMCCVEDGNILE</sequence>
<protein>
    <submittedName>
        <fullName evidence="2">CSON003763 protein</fullName>
    </submittedName>
</protein>
<dbReference type="GO" id="GO:0016020">
    <property type="term" value="C:membrane"/>
    <property type="evidence" value="ECO:0007669"/>
    <property type="project" value="TreeGrafter"/>
</dbReference>
<evidence type="ECO:0000256" key="1">
    <source>
        <dbReference type="SAM" id="Phobius"/>
    </source>
</evidence>
<keyword evidence="1" id="KW-0812">Transmembrane</keyword>
<accession>A0A336MM60</accession>
<keyword evidence="1" id="KW-0472">Membrane</keyword>
<gene>
    <name evidence="2" type="primary">CSON003763</name>
</gene>
<dbReference type="PANTHER" id="PTHR21780">
    <property type="entry name" value="TRANSMEMBRANE PROTEIN 209"/>
    <property type="match status" value="1"/>
</dbReference>
<organism evidence="2">
    <name type="scientific">Culicoides sonorensis</name>
    <name type="common">Biting midge</name>
    <dbReference type="NCBI Taxonomy" id="179676"/>
    <lineage>
        <taxon>Eukaryota</taxon>
        <taxon>Metazoa</taxon>
        <taxon>Ecdysozoa</taxon>
        <taxon>Arthropoda</taxon>
        <taxon>Hexapoda</taxon>
        <taxon>Insecta</taxon>
        <taxon>Pterygota</taxon>
        <taxon>Neoptera</taxon>
        <taxon>Endopterygota</taxon>
        <taxon>Diptera</taxon>
        <taxon>Nematocera</taxon>
        <taxon>Chironomoidea</taxon>
        <taxon>Ceratopogonidae</taxon>
        <taxon>Ceratopogoninae</taxon>
        <taxon>Culicoides</taxon>
        <taxon>Monoculicoides</taxon>
    </lineage>
</organism>
<feature type="transmembrane region" description="Helical" evidence="1">
    <location>
        <begin position="57"/>
        <end position="78"/>
    </location>
</feature>